<evidence type="ECO:0000256" key="1">
    <source>
        <dbReference type="SAM" id="MobiDB-lite"/>
    </source>
</evidence>
<feature type="transmembrane region" description="Helical" evidence="2">
    <location>
        <begin position="35"/>
        <end position="52"/>
    </location>
</feature>
<dbReference type="EMBL" id="SNYO01000003">
    <property type="protein sequence ID" value="TDQ60953.1"/>
    <property type="molecule type" value="Genomic_DNA"/>
</dbReference>
<keyword evidence="2" id="KW-1133">Transmembrane helix</keyword>
<evidence type="ECO:0000313" key="3">
    <source>
        <dbReference type="EMBL" id="TDQ60953.1"/>
    </source>
</evidence>
<keyword evidence="2" id="KW-0472">Membrane</keyword>
<accession>A0A4R6VDS1</accession>
<dbReference type="AlphaFoldDB" id="A0A4R6VDS1"/>
<feature type="region of interest" description="Disordered" evidence="1">
    <location>
        <begin position="1"/>
        <end position="21"/>
    </location>
</feature>
<dbReference type="Proteomes" id="UP000295705">
    <property type="component" value="Unassembled WGS sequence"/>
</dbReference>
<feature type="transmembrane region" description="Helical" evidence="2">
    <location>
        <begin position="58"/>
        <end position="77"/>
    </location>
</feature>
<evidence type="ECO:0000256" key="2">
    <source>
        <dbReference type="SAM" id="Phobius"/>
    </source>
</evidence>
<sequence>MNPGRSPSGTDSSDRDTAVPDVALSPKAGRAAGRVLVGSLIAFDLVFLLATLTNPTWWRWPVLVVIVVAQLAFARLTRLSPSP</sequence>
<protein>
    <submittedName>
        <fullName evidence="3">Uncharacterized protein</fullName>
    </submittedName>
</protein>
<gene>
    <name evidence="3" type="ORF">EV188_103457</name>
</gene>
<organism evidence="3 4">
    <name type="scientific">Actinomycetospora succinea</name>
    <dbReference type="NCBI Taxonomy" id="663603"/>
    <lineage>
        <taxon>Bacteria</taxon>
        <taxon>Bacillati</taxon>
        <taxon>Actinomycetota</taxon>
        <taxon>Actinomycetes</taxon>
        <taxon>Pseudonocardiales</taxon>
        <taxon>Pseudonocardiaceae</taxon>
        <taxon>Actinomycetospora</taxon>
    </lineage>
</organism>
<keyword evidence="4" id="KW-1185">Reference proteome</keyword>
<comment type="caution">
    <text evidence="3">The sequence shown here is derived from an EMBL/GenBank/DDBJ whole genome shotgun (WGS) entry which is preliminary data.</text>
</comment>
<reference evidence="3 4" key="1">
    <citation type="submission" date="2019-03" db="EMBL/GenBank/DDBJ databases">
        <title>Genomic Encyclopedia of Type Strains, Phase IV (KMG-IV): sequencing the most valuable type-strain genomes for metagenomic binning, comparative biology and taxonomic classification.</title>
        <authorList>
            <person name="Goeker M."/>
        </authorList>
    </citation>
    <scope>NUCLEOTIDE SEQUENCE [LARGE SCALE GENOMIC DNA]</scope>
    <source>
        <strain evidence="3 4">DSM 45775</strain>
    </source>
</reference>
<feature type="compositionally biased region" description="Polar residues" evidence="1">
    <location>
        <begin position="1"/>
        <end position="11"/>
    </location>
</feature>
<proteinExistence type="predicted"/>
<dbReference type="RefSeq" id="WP_133826764.1">
    <property type="nucleotide sequence ID" value="NZ_BAABHR010000011.1"/>
</dbReference>
<keyword evidence="2" id="KW-0812">Transmembrane</keyword>
<evidence type="ECO:0000313" key="4">
    <source>
        <dbReference type="Proteomes" id="UP000295705"/>
    </source>
</evidence>
<name>A0A4R6VDS1_9PSEU</name>